<feature type="compositionally biased region" description="Polar residues" evidence="1">
    <location>
        <begin position="1238"/>
        <end position="1257"/>
    </location>
</feature>
<dbReference type="GO" id="GO:0005085">
    <property type="term" value="F:guanyl-nucleotide exchange factor activity"/>
    <property type="evidence" value="ECO:0007669"/>
    <property type="project" value="InterPro"/>
</dbReference>
<feature type="region of interest" description="Disordered" evidence="1">
    <location>
        <begin position="1"/>
        <end position="24"/>
    </location>
</feature>
<reference evidence="3 4" key="1">
    <citation type="submission" date="2015-08" db="EMBL/GenBank/DDBJ databases">
        <title>Next Generation Sequencing and Analysis of the Genome of Puccinia sorghi L Schw, the Causal Agent of Maize Common Rust.</title>
        <authorList>
            <person name="Rochi L."/>
            <person name="Burguener G."/>
            <person name="Darino M."/>
            <person name="Turjanski A."/>
            <person name="Kreff E."/>
            <person name="Dieguez M.J."/>
            <person name="Sacco F."/>
        </authorList>
    </citation>
    <scope>NUCLEOTIDE SEQUENCE [LARGE SCALE GENOMIC DNA]</scope>
    <source>
        <strain evidence="3 4">RO10H11247</strain>
    </source>
</reference>
<feature type="compositionally biased region" description="Polar residues" evidence="1">
    <location>
        <begin position="159"/>
        <end position="172"/>
    </location>
</feature>
<keyword evidence="4" id="KW-1185">Reference proteome</keyword>
<dbReference type="GO" id="GO:0032012">
    <property type="term" value="P:regulation of ARF protein signal transduction"/>
    <property type="evidence" value="ECO:0007669"/>
    <property type="project" value="InterPro"/>
</dbReference>
<dbReference type="VEuPathDB" id="FungiDB:VP01_707g4"/>
<dbReference type="Gene3D" id="2.30.29.30">
    <property type="entry name" value="Pleckstrin-homology domain (PH domain)/Phosphotyrosine-binding domain (PTB)"/>
    <property type="match status" value="1"/>
</dbReference>
<feature type="compositionally biased region" description="Polar residues" evidence="1">
    <location>
        <begin position="516"/>
        <end position="531"/>
    </location>
</feature>
<feature type="compositionally biased region" description="Low complexity" evidence="1">
    <location>
        <begin position="679"/>
        <end position="692"/>
    </location>
</feature>
<accession>A0A0L6UDL6</accession>
<feature type="domain" description="SEC7" evidence="2">
    <location>
        <begin position="810"/>
        <end position="1026"/>
    </location>
</feature>
<dbReference type="InterPro" id="IPR035999">
    <property type="entry name" value="Sec7_dom_sf"/>
</dbReference>
<feature type="region of interest" description="Disordered" evidence="1">
    <location>
        <begin position="54"/>
        <end position="176"/>
    </location>
</feature>
<dbReference type="InterPro" id="IPR000904">
    <property type="entry name" value="Sec7_dom"/>
</dbReference>
<dbReference type="Pfam" id="PF01369">
    <property type="entry name" value="Sec7"/>
    <property type="match status" value="1"/>
</dbReference>
<dbReference type="OrthoDB" id="2503686at2759"/>
<name>A0A0L6UDL6_9BASI</name>
<feature type="region of interest" description="Disordered" evidence="1">
    <location>
        <begin position="500"/>
        <end position="536"/>
    </location>
</feature>
<dbReference type="InterPro" id="IPR023394">
    <property type="entry name" value="Sec7_C_sf"/>
</dbReference>
<feature type="region of interest" description="Disordered" evidence="1">
    <location>
        <begin position="1238"/>
        <end position="1273"/>
    </location>
</feature>
<dbReference type="InterPro" id="IPR011993">
    <property type="entry name" value="PH-like_dom_sf"/>
</dbReference>
<protein>
    <recommendedName>
        <fullName evidence="2">SEC7 domain-containing protein</fullName>
    </recommendedName>
</protein>
<feature type="region of interest" description="Disordered" evidence="1">
    <location>
        <begin position="297"/>
        <end position="316"/>
    </location>
</feature>
<sequence length="1426" mass="156552">MAKHFEEIQKKAGLMSPPLPIPQYPLPLPSSLGFGVGPNGRGVPRLSALQRKALEKMAATQQDSQDLSTATTSLTRSHTTTGTESRKLLTNRILSSSTTEGHERQQARSNLIRKLSSRDPNSRSKFPVHPPATPANPTLLVGDNLNQPSNPSIGPERVLTSSSIEPTATSPHQEPVLSKQPQEDAQTHHHILNTMDLNQALEQLPSVSDLSLNFTPLDSLPDHLSQSPTPFDDPTCSTTTLSPLLTDGSPHAALRYSLNSLDSHTDPKHTILAPPSHVEISSASHSDVINTQLHSGVEFTPDQSFPPPSVPSQSYPVHESSWLDFSQVDSNRPSVISCRPDSVAEQTSRANLAPTPEPGALEPGALTPSSRSSIVSRLKARASLSSRIDRSSATGRPPSPSQNLSRQSSLDHSNEGSSERQRSTINGNFRASRPSNSSTLPRIRPTPNEAFQDRSRHSHGTFSRVGSPIPSKQVLSQRTSSVDRFTDLSFPLICSHIVNGDKPPRPTGAPPIGLTHSATGSRAATISNKSSPDLGPSQFPPTPHLVRTHMPVASAVDLARYNDQKLAPFPALLNSSPPGSPERARSAPRVAVKNSKTQGHGILSSASNFFRSPSRNQDEDLSHIARGNNKMTASPHTAGYLARTSRSSEEQEEVVVDNPSRWQSIGDAAGKMSASAEVSRSPTIDSNSSSTISMISSQRREQILSRLSPFLRPSHTPTGSPDRKLNDPPRKLLWHQPVLQVVNATSVKDRYLFLFNDLLVITKPIMQFEESRGERVPKLPITLKHSFLTKSVVEIKNLRCVCTNQARKHTSSPQVRQQIQLANGDMVTPEQWFYQTFIEDPTRAIQTHLQNTGLEQTECEIAKLLVSTLASLDKRQLGQFLTAPDRHGILRYYLEQFNLAYMRIEDGLRSVLLSLRLPADPPAIERFLTEFGVVWTTSNPKVGLTAALVTRWATEMIVLSEHLHDGLTDSMRYVAGFIGFPNGIKTDADFLEMINQAEQKLVADGKPGSTLPSEKLETMLKKSFQSIRRDRLVQARANAEDTEKIEIVVEEEGGQQASKLPSHIIYHIPSDLITVRIPQPDSQFGIKLFGSGLSFEPSFLSFSQSASASFRIIGKALGVRQISFIKVGRRAAAYEGLPLGANVSVERAFMKQTVQVGFLNHMMAKRKYLFSFLGGEAKADFLELVEEAQTAARYKQLQQEAQSGPQAVARAVALQVLIDTLIVNEDLIPINVNPHASTTVGLKMSGNSKPRKTSSGTMKEDEPKFGPSSSGKIRSNSLSETYIHTLGRSEIDLHQAIIDRRNQAQELHVRRRQQKLLQEQLRSNLAGGKLALNPYSFSNKENPVGVADEKENEVVLAKFLKSGNELVKHCEQNSLVPLVLGFLSMGVDREPQPLGPSPPHLHSNPNPHYHYHHAQSSHYHRSHLPN</sequence>
<feature type="compositionally biased region" description="Basic and acidic residues" evidence="1">
    <location>
        <begin position="412"/>
        <end position="422"/>
    </location>
</feature>
<feature type="compositionally biased region" description="Basic residues" evidence="1">
    <location>
        <begin position="1409"/>
        <end position="1426"/>
    </location>
</feature>
<feature type="region of interest" description="Disordered" evidence="1">
    <location>
        <begin position="1390"/>
        <end position="1426"/>
    </location>
</feature>
<organism evidence="3 4">
    <name type="scientific">Puccinia sorghi</name>
    <dbReference type="NCBI Taxonomy" id="27349"/>
    <lineage>
        <taxon>Eukaryota</taxon>
        <taxon>Fungi</taxon>
        <taxon>Dikarya</taxon>
        <taxon>Basidiomycota</taxon>
        <taxon>Pucciniomycotina</taxon>
        <taxon>Pucciniomycetes</taxon>
        <taxon>Pucciniales</taxon>
        <taxon>Pucciniaceae</taxon>
        <taxon>Puccinia</taxon>
    </lineage>
</organism>
<feature type="compositionally biased region" description="Low complexity" evidence="1">
    <location>
        <begin position="68"/>
        <end position="83"/>
    </location>
</feature>
<feature type="region of interest" description="Disordered" evidence="1">
    <location>
        <begin position="569"/>
        <end position="617"/>
    </location>
</feature>
<gene>
    <name evidence="3" type="ORF">VP01_707g4</name>
</gene>
<evidence type="ECO:0000313" key="3">
    <source>
        <dbReference type="EMBL" id="KNZ46664.1"/>
    </source>
</evidence>
<feature type="compositionally biased region" description="Polar residues" evidence="1">
    <location>
        <begin position="401"/>
        <end position="411"/>
    </location>
</feature>
<dbReference type="SMART" id="SM00222">
    <property type="entry name" value="Sec7"/>
    <property type="match status" value="1"/>
</dbReference>
<feature type="region of interest" description="Disordered" evidence="1">
    <location>
        <begin position="333"/>
        <end position="478"/>
    </location>
</feature>
<evidence type="ECO:0000313" key="4">
    <source>
        <dbReference type="Proteomes" id="UP000037035"/>
    </source>
</evidence>
<feature type="compositionally biased region" description="Polar residues" evidence="1">
    <location>
        <begin position="423"/>
        <end position="440"/>
    </location>
</feature>
<dbReference type="Gene3D" id="1.10.1000.11">
    <property type="entry name" value="Arf Nucleotide-binding Site Opener,domain 2"/>
    <property type="match status" value="1"/>
</dbReference>
<dbReference type="EMBL" id="LAVV01012472">
    <property type="protein sequence ID" value="KNZ46664.1"/>
    <property type="molecule type" value="Genomic_DNA"/>
</dbReference>
<comment type="caution">
    <text evidence="3">The sequence shown here is derived from an EMBL/GenBank/DDBJ whole genome shotgun (WGS) entry which is preliminary data.</text>
</comment>
<feature type="compositionally biased region" description="Polar residues" evidence="1">
    <location>
        <begin position="594"/>
        <end position="615"/>
    </location>
</feature>
<dbReference type="PROSITE" id="PS50190">
    <property type="entry name" value="SEC7"/>
    <property type="match status" value="1"/>
</dbReference>
<dbReference type="Proteomes" id="UP000037035">
    <property type="component" value="Unassembled WGS sequence"/>
</dbReference>
<evidence type="ECO:0000259" key="2">
    <source>
        <dbReference type="PROSITE" id="PS50190"/>
    </source>
</evidence>
<feature type="region of interest" description="Disordered" evidence="1">
    <location>
        <begin position="673"/>
        <end position="692"/>
    </location>
</feature>
<dbReference type="STRING" id="27349.A0A0L6UDL6"/>
<proteinExistence type="predicted"/>
<feature type="compositionally biased region" description="Basic and acidic residues" evidence="1">
    <location>
        <begin position="1"/>
        <end position="10"/>
    </location>
</feature>
<evidence type="ECO:0000256" key="1">
    <source>
        <dbReference type="SAM" id="MobiDB-lite"/>
    </source>
</evidence>
<dbReference type="Gene3D" id="1.10.220.20">
    <property type="match status" value="1"/>
</dbReference>
<dbReference type="SUPFAM" id="SSF48425">
    <property type="entry name" value="Sec7 domain"/>
    <property type="match status" value="1"/>
</dbReference>